<evidence type="ECO:0000313" key="2">
    <source>
        <dbReference type="EMBL" id="CAB1369744.1"/>
    </source>
</evidence>
<name>A0A6S6XXN9_9PROT</name>
<dbReference type="Proteomes" id="UP000515733">
    <property type="component" value="Chromosome"/>
</dbReference>
<reference evidence="2 3" key="1">
    <citation type="submission" date="2020-03" db="EMBL/GenBank/DDBJ databases">
        <authorList>
            <consortium name="Genoscope - CEA"/>
            <person name="William W."/>
        </authorList>
    </citation>
    <scope>NUCLEOTIDE SEQUENCE [LARGE SCALE GENOMIC DNA]</scope>
    <source>
        <strain evidence="3">DSM 16959</strain>
    </source>
</reference>
<organism evidence="2 3">
    <name type="scientific">Denitratisoma oestradiolicum</name>
    <dbReference type="NCBI Taxonomy" id="311182"/>
    <lineage>
        <taxon>Bacteria</taxon>
        <taxon>Pseudomonadati</taxon>
        <taxon>Pseudomonadota</taxon>
        <taxon>Betaproteobacteria</taxon>
        <taxon>Nitrosomonadales</taxon>
        <taxon>Sterolibacteriaceae</taxon>
        <taxon>Denitratisoma</taxon>
    </lineage>
</organism>
<dbReference type="EMBL" id="LR778301">
    <property type="protein sequence ID" value="CAB1369744.1"/>
    <property type="molecule type" value="Genomic_DNA"/>
</dbReference>
<sequence>MTGVDVFRVFQCFLSAETGRISANADFRVAEDLPVPDSSGDDPGHRVWLPAHPVPTSA</sequence>
<keyword evidence="3" id="KW-1185">Reference proteome</keyword>
<feature type="region of interest" description="Disordered" evidence="1">
    <location>
        <begin position="34"/>
        <end position="58"/>
    </location>
</feature>
<dbReference type="KEGG" id="doe:DENOEST_2579"/>
<evidence type="ECO:0000313" key="3">
    <source>
        <dbReference type="Proteomes" id="UP000515733"/>
    </source>
</evidence>
<protein>
    <submittedName>
        <fullName evidence="2">Uncharacterized protein</fullName>
    </submittedName>
</protein>
<accession>A0A6S6XXN9</accession>
<proteinExistence type="predicted"/>
<gene>
    <name evidence="2" type="ORF">DENOEST_2579</name>
</gene>
<dbReference type="AlphaFoldDB" id="A0A6S6XXN9"/>
<evidence type="ECO:0000256" key="1">
    <source>
        <dbReference type="SAM" id="MobiDB-lite"/>
    </source>
</evidence>